<keyword evidence="6 10" id="KW-1133">Transmembrane helix</keyword>
<dbReference type="Proteomes" id="UP000199423">
    <property type="component" value="Unassembled WGS sequence"/>
</dbReference>
<evidence type="ECO:0000313" key="14">
    <source>
        <dbReference type="Proteomes" id="UP000199423"/>
    </source>
</evidence>
<feature type="transmembrane region" description="Helical" evidence="10">
    <location>
        <begin position="264"/>
        <end position="289"/>
    </location>
</feature>
<keyword evidence="3 10" id="KW-0812">Transmembrane</keyword>
<dbReference type="GO" id="GO:0090374">
    <property type="term" value="P:oligopeptide export from mitochondrion"/>
    <property type="evidence" value="ECO:0007669"/>
    <property type="project" value="TreeGrafter"/>
</dbReference>
<dbReference type="PANTHER" id="PTHR43394:SF1">
    <property type="entry name" value="ATP-BINDING CASSETTE SUB-FAMILY B MEMBER 10, MITOCHONDRIAL"/>
    <property type="match status" value="1"/>
</dbReference>
<dbReference type="RefSeq" id="WP_092864570.1">
    <property type="nucleotide sequence ID" value="NZ_FPCH01000001.1"/>
</dbReference>
<evidence type="ECO:0000256" key="5">
    <source>
        <dbReference type="ARBA" id="ARBA00022840"/>
    </source>
</evidence>
<dbReference type="GO" id="GO:0016887">
    <property type="term" value="F:ATP hydrolysis activity"/>
    <property type="evidence" value="ECO:0007669"/>
    <property type="project" value="InterPro"/>
</dbReference>
<feature type="transmembrane region" description="Helical" evidence="10">
    <location>
        <begin position="187"/>
        <end position="207"/>
    </location>
</feature>
<dbReference type="GO" id="GO:0005524">
    <property type="term" value="F:ATP binding"/>
    <property type="evidence" value="ECO:0007669"/>
    <property type="project" value="UniProtKB-KW"/>
</dbReference>
<dbReference type="Pfam" id="PF00005">
    <property type="entry name" value="ABC_tran"/>
    <property type="match status" value="1"/>
</dbReference>
<dbReference type="OrthoDB" id="9804259at2"/>
<comment type="subcellular location">
    <subcellularLocation>
        <location evidence="1">Cell membrane</location>
        <topology evidence="1">Multi-pass membrane protein</topology>
    </subcellularLocation>
</comment>
<gene>
    <name evidence="13" type="ORF">SAMN04488557_0839</name>
</gene>
<evidence type="ECO:0000256" key="1">
    <source>
        <dbReference type="ARBA" id="ARBA00004651"/>
    </source>
</evidence>
<dbReference type="NCBIfam" id="TIGR02204">
    <property type="entry name" value="MsbA_rel"/>
    <property type="match status" value="1"/>
</dbReference>
<feature type="domain" description="ABC transporter" evidence="11">
    <location>
        <begin position="363"/>
        <end position="599"/>
    </location>
</feature>
<feature type="compositionally biased region" description="Basic and acidic residues" evidence="9">
    <location>
        <begin position="9"/>
        <end position="21"/>
    </location>
</feature>
<dbReference type="InterPro" id="IPR011527">
    <property type="entry name" value="ABC1_TM_dom"/>
</dbReference>
<dbReference type="InterPro" id="IPR017871">
    <property type="entry name" value="ABC_transporter-like_CS"/>
</dbReference>
<dbReference type="Pfam" id="PF00664">
    <property type="entry name" value="ABC_membrane"/>
    <property type="match status" value="1"/>
</dbReference>
<reference evidence="14" key="1">
    <citation type="submission" date="2016-10" db="EMBL/GenBank/DDBJ databases">
        <authorList>
            <person name="Varghese N."/>
            <person name="Submissions S."/>
        </authorList>
    </citation>
    <scope>NUCLEOTIDE SEQUENCE [LARGE SCALE GENOMIC DNA]</scope>
    <source>
        <strain evidence="14">DSM 1565</strain>
    </source>
</reference>
<evidence type="ECO:0000256" key="9">
    <source>
        <dbReference type="SAM" id="MobiDB-lite"/>
    </source>
</evidence>
<evidence type="ECO:0000313" key="13">
    <source>
        <dbReference type="EMBL" id="SFV27759.1"/>
    </source>
</evidence>
<feature type="transmembrane region" description="Helical" evidence="10">
    <location>
        <begin position="164"/>
        <end position="181"/>
    </location>
</feature>
<dbReference type="InterPro" id="IPR027417">
    <property type="entry name" value="P-loop_NTPase"/>
</dbReference>
<dbReference type="PROSITE" id="PS50929">
    <property type="entry name" value="ABC_TM1F"/>
    <property type="match status" value="1"/>
</dbReference>
<dbReference type="InterPro" id="IPR036640">
    <property type="entry name" value="ABC1_TM_sf"/>
</dbReference>
<keyword evidence="7 10" id="KW-0472">Membrane</keyword>
<dbReference type="InterPro" id="IPR011918">
    <property type="entry name" value="ABC_MsbA_ATP-bd"/>
</dbReference>
<dbReference type="InterPro" id="IPR003593">
    <property type="entry name" value="AAA+_ATPase"/>
</dbReference>
<sequence>MSSDVADQGSERAQPDHENTRQSKRLALKPLLTLKPLILSHKGALWGAIIALVVSAIAMLSVPLAVRRMIDNGFGGNDSTLINNYFLTIIAIGLVIAVASPARFYFVNWIGERVVADLRAKVFAQLAKLGPAYFDLNHSGEIMSRLTADTTQIKAVAGTALSQAARNAIMLIGALVMMFITSPNLSALVFLAIPIIVLPLVGFGRVVRRLSRQAQDTLGEASAYASENLGAYRTMQAYVNEKTVSDRFARAVERTFAAARRRMLARAALTFVAILLTVVSVTGVLWYGASEVVVGDMTGGRLGQFVLYALFAAGALAELSEVWGEMSQAAGAAERLSEMMATVPDIRSPEHPTPLPEPSIGTIAFENVSFAYPTRPAEMALDGVSFRANSGETLALVGASGAGKSTIFNLLLRFYDPNEGIVRVDGVNVRDADVAALRRQIALVPQDVALFADTVAENIRYGTPGATLSEVRRAATAAQADDFIRRLPDGYNTKLGERGTSLSGGQRQRIAIARAILKNAPILLLDEATSALDAESEGAVQRALEDLMKDRTSIVIAHRLATVQKADRILVMEKGRIVEAGTHVELVRRGGIYAHLAELQFGREAAE</sequence>
<dbReference type="SUPFAM" id="SSF90123">
    <property type="entry name" value="ABC transporter transmembrane region"/>
    <property type="match status" value="1"/>
</dbReference>
<evidence type="ECO:0000256" key="6">
    <source>
        <dbReference type="ARBA" id="ARBA00022989"/>
    </source>
</evidence>
<dbReference type="EMBL" id="FPCH01000001">
    <property type="protein sequence ID" value="SFV27759.1"/>
    <property type="molecule type" value="Genomic_DNA"/>
</dbReference>
<dbReference type="Gene3D" id="1.20.1560.10">
    <property type="entry name" value="ABC transporter type 1, transmembrane domain"/>
    <property type="match status" value="1"/>
</dbReference>
<dbReference type="GO" id="GO:0005886">
    <property type="term" value="C:plasma membrane"/>
    <property type="evidence" value="ECO:0007669"/>
    <property type="project" value="UniProtKB-SubCell"/>
</dbReference>
<feature type="transmembrane region" description="Helical" evidence="10">
    <location>
        <begin position="85"/>
        <end position="106"/>
    </location>
</feature>
<evidence type="ECO:0000256" key="8">
    <source>
        <dbReference type="ARBA" id="ARBA00024725"/>
    </source>
</evidence>
<dbReference type="SMART" id="SM00382">
    <property type="entry name" value="AAA"/>
    <property type="match status" value="1"/>
</dbReference>
<dbReference type="PROSITE" id="PS00211">
    <property type="entry name" value="ABC_TRANSPORTER_1"/>
    <property type="match status" value="1"/>
</dbReference>
<evidence type="ECO:0000256" key="10">
    <source>
        <dbReference type="SAM" id="Phobius"/>
    </source>
</evidence>
<dbReference type="PANTHER" id="PTHR43394">
    <property type="entry name" value="ATP-DEPENDENT PERMEASE MDL1, MITOCHONDRIAL"/>
    <property type="match status" value="1"/>
</dbReference>
<evidence type="ECO:0000259" key="11">
    <source>
        <dbReference type="PROSITE" id="PS50893"/>
    </source>
</evidence>
<dbReference type="CDD" id="cd03249">
    <property type="entry name" value="ABC_MTABC3_MDL1_MDL2"/>
    <property type="match status" value="1"/>
</dbReference>
<accession>A0A1I7MZB7</accession>
<dbReference type="Gene3D" id="3.40.50.300">
    <property type="entry name" value="P-loop containing nucleotide triphosphate hydrolases"/>
    <property type="match status" value="1"/>
</dbReference>
<evidence type="ECO:0000259" key="12">
    <source>
        <dbReference type="PROSITE" id="PS50929"/>
    </source>
</evidence>
<protein>
    <submittedName>
        <fullName evidence="13">ATP-binding cassette, subfamily B</fullName>
    </submittedName>
</protein>
<dbReference type="FunFam" id="3.40.50.300:FF:000218">
    <property type="entry name" value="Multidrug ABC transporter ATP-binding protein"/>
    <property type="match status" value="1"/>
</dbReference>
<dbReference type="InterPro" id="IPR039421">
    <property type="entry name" value="Type_1_exporter"/>
</dbReference>
<evidence type="ECO:0000256" key="4">
    <source>
        <dbReference type="ARBA" id="ARBA00022741"/>
    </source>
</evidence>
<evidence type="ECO:0000256" key="2">
    <source>
        <dbReference type="ARBA" id="ARBA00005417"/>
    </source>
</evidence>
<dbReference type="InterPro" id="IPR003439">
    <property type="entry name" value="ABC_transporter-like_ATP-bd"/>
</dbReference>
<dbReference type="PROSITE" id="PS50893">
    <property type="entry name" value="ABC_TRANSPORTER_2"/>
    <property type="match status" value="1"/>
</dbReference>
<dbReference type="CDD" id="cd18575">
    <property type="entry name" value="ABC_6TM_bac_exporter_ABCB8_10_like"/>
    <property type="match status" value="1"/>
</dbReference>
<dbReference type="SUPFAM" id="SSF52540">
    <property type="entry name" value="P-loop containing nucleoside triphosphate hydrolases"/>
    <property type="match status" value="1"/>
</dbReference>
<feature type="transmembrane region" description="Helical" evidence="10">
    <location>
        <begin position="44"/>
        <end position="65"/>
    </location>
</feature>
<organism evidence="13 14">
    <name type="scientific">Hyphomicrobium facile</name>
    <dbReference type="NCBI Taxonomy" id="51670"/>
    <lineage>
        <taxon>Bacteria</taxon>
        <taxon>Pseudomonadati</taxon>
        <taxon>Pseudomonadota</taxon>
        <taxon>Alphaproteobacteria</taxon>
        <taxon>Hyphomicrobiales</taxon>
        <taxon>Hyphomicrobiaceae</taxon>
        <taxon>Hyphomicrobium</taxon>
    </lineage>
</organism>
<proteinExistence type="inferred from homology"/>
<evidence type="ECO:0000256" key="3">
    <source>
        <dbReference type="ARBA" id="ARBA00022692"/>
    </source>
</evidence>
<dbReference type="AlphaFoldDB" id="A0A1I7MZB7"/>
<evidence type="ECO:0000256" key="7">
    <source>
        <dbReference type="ARBA" id="ARBA00023136"/>
    </source>
</evidence>
<keyword evidence="4" id="KW-0547">Nucleotide-binding</keyword>
<dbReference type="STRING" id="51670.SAMN04488557_0839"/>
<comment type="similarity">
    <text evidence="2">Belongs to the ABC transporter superfamily.</text>
</comment>
<comment type="function">
    <text evidence="8">Part of an ABC transporter complex. Transmembrane domains (TMD) form a pore in the inner membrane and the ATP-binding domain (NBD) is responsible for energy generation.</text>
</comment>
<keyword evidence="14" id="KW-1185">Reference proteome</keyword>
<feature type="region of interest" description="Disordered" evidence="9">
    <location>
        <begin position="1"/>
        <end position="22"/>
    </location>
</feature>
<dbReference type="GO" id="GO:0015421">
    <property type="term" value="F:ABC-type oligopeptide transporter activity"/>
    <property type="evidence" value="ECO:0007669"/>
    <property type="project" value="TreeGrafter"/>
</dbReference>
<feature type="domain" description="ABC transmembrane type-1" evidence="12">
    <location>
        <begin position="46"/>
        <end position="328"/>
    </location>
</feature>
<keyword evidence="5 13" id="KW-0067">ATP-binding</keyword>
<name>A0A1I7MZB7_9HYPH</name>